<evidence type="ECO:0000256" key="5">
    <source>
        <dbReference type="SAM" id="Phobius"/>
    </source>
</evidence>
<dbReference type="Gene3D" id="3.40.50.300">
    <property type="entry name" value="P-loop containing nucleotide triphosphate hydrolases"/>
    <property type="match status" value="3"/>
</dbReference>
<dbReference type="GO" id="GO:0042148">
    <property type="term" value="P:DNA strand invasion"/>
    <property type="evidence" value="ECO:0007669"/>
    <property type="project" value="TreeGrafter"/>
</dbReference>
<dbReference type="GO" id="GO:0003697">
    <property type="term" value="F:single-stranded DNA binding"/>
    <property type="evidence" value="ECO:0007669"/>
    <property type="project" value="TreeGrafter"/>
</dbReference>
<dbReference type="InterPro" id="IPR003593">
    <property type="entry name" value="AAA+_ATPase"/>
</dbReference>
<dbReference type="GO" id="GO:0003690">
    <property type="term" value="F:double-stranded DNA binding"/>
    <property type="evidence" value="ECO:0007669"/>
    <property type="project" value="TreeGrafter"/>
</dbReference>
<keyword evidence="5" id="KW-0472">Membrane</keyword>
<evidence type="ECO:0000256" key="2">
    <source>
        <dbReference type="ARBA" id="ARBA00022840"/>
    </source>
</evidence>
<dbReference type="GO" id="GO:0000150">
    <property type="term" value="F:DNA strand exchange activity"/>
    <property type="evidence" value="ECO:0007669"/>
    <property type="project" value="TreeGrafter"/>
</dbReference>
<organism evidence="7 8">
    <name type="scientific">Brassica cretica</name>
    <name type="common">Mustard</name>
    <dbReference type="NCBI Taxonomy" id="69181"/>
    <lineage>
        <taxon>Eukaryota</taxon>
        <taxon>Viridiplantae</taxon>
        <taxon>Streptophyta</taxon>
        <taxon>Embryophyta</taxon>
        <taxon>Tracheophyta</taxon>
        <taxon>Spermatophyta</taxon>
        <taxon>Magnoliopsida</taxon>
        <taxon>eudicotyledons</taxon>
        <taxon>Gunneridae</taxon>
        <taxon>Pentapetalae</taxon>
        <taxon>rosids</taxon>
        <taxon>malvids</taxon>
        <taxon>Brassicales</taxon>
        <taxon>Brassicaceae</taxon>
        <taxon>Brassiceae</taxon>
        <taxon>Brassica</taxon>
    </lineage>
</organism>
<evidence type="ECO:0000256" key="3">
    <source>
        <dbReference type="ARBA" id="ARBA00023125"/>
    </source>
</evidence>
<dbReference type="GO" id="GO:0000794">
    <property type="term" value="C:condensed nuclear chromosome"/>
    <property type="evidence" value="ECO:0007669"/>
    <property type="project" value="TreeGrafter"/>
</dbReference>
<feature type="transmembrane region" description="Helical" evidence="5">
    <location>
        <begin position="91"/>
        <end position="111"/>
    </location>
</feature>
<protein>
    <recommendedName>
        <fullName evidence="6">RecA family profile 1 domain-containing protein</fullName>
    </recommendedName>
</protein>
<dbReference type="PROSITE" id="PS50162">
    <property type="entry name" value="RECA_2"/>
    <property type="match status" value="3"/>
</dbReference>
<dbReference type="FunFam" id="3.40.50.300:FF:002052">
    <property type="entry name" value="DNA repair protein RAD51 homolog"/>
    <property type="match status" value="1"/>
</dbReference>
<feature type="domain" description="RecA family profile 1" evidence="6">
    <location>
        <begin position="315"/>
        <end position="362"/>
    </location>
</feature>
<dbReference type="NCBIfam" id="NF003301">
    <property type="entry name" value="PRK04301.1"/>
    <property type="match status" value="1"/>
</dbReference>
<dbReference type="AlphaFoldDB" id="A0A8S9NWY3"/>
<evidence type="ECO:0000256" key="1">
    <source>
        <dbReference type="ARBA" id="ARBA00022741"/>
    </source>
</evidence>
<dbReference type="Pfam" id="PF14520">
    <property type="entry name" value="HHH_5"/>
    <property type="match status" value="3"/>
</dbReference>
<keyword evidence="1" id="KW-0547">Nucleotide-binding</keyword>
<feature type="transmembrane region" description="Helical" evidence="5">
    <location>
        <begin position="421"/>
        <end position="441"/>
    </location>
</feature>
<feature type="domain" description="RecA family profile 1" evidence="6">
    <location>
        <begin position="461"/>
        <end position="632"/>
    </location>
</feature>
<dbReference type="GO" id="GO:0140664">
    <property type="term" value="F:ATP-dependent DNA damage sensor activity"/>
    <property type="evidence" value="ECO:0007669"/>
    <property type="project" value="InterPro"/>
</dbReference>
<dbReference type="GO" id="GO:0070192">
    <property type="term" value="P:chromosome organization involved in meiotic cell cycle"/>
    <property type="evidence" value="ECO:0007669"/>
    <property type="project" value="TreeGrafter"/>
</dbReference>
<proteinExistence type="predicted"/>
<dbReference type="InterPro" id="IPR020588">
    <property type="entry name" value="RecA_ATP-bd"/>
</dbReference>
<dbReference type="InterPro" id="IPR013632">
    <property type="entry name" value="Rad51_C"/>
</dbReference>
<dbReference type="SMART" id="SM00382">
    <property type="entry name" value="AAA"/>
    <property type="match status" value="1"/>
</dbReference>
<evidence type="ECO:0000313" key="8">
    <source>
        <dbReference type="Proteomes" id="UP000712600"/>
    </source>
</evidence>
<dbReference type="Pfam" id="PF08423">
    <property type="entry name" value="Rad51"/>
    <property type="match status" value="3"/>
</dbReference>
<dbReference type="Proteomes" id="UP000712600">
    <property type="component" value="Unassembled WGS sequence"/>
</dbReference>
<keyword evidence="5" id="KW-1133">Transmembrane helix</keyword>
<feature type="domain" description="RecA family profile 1" evidence="6">
    <location>
        <begin position="131"/>
        <end position="168"/>
    </location>
</feature>
<dbReference type="Gene3D" id="1.10.150.20">
    <property type="entry name" value="5' to 3' exonuclease, C-terminal subdomain"/>
    <property type="match status" value="3"/>
</dbReference>
<name>A0A8S9NWY3_BRACR</name>
<dbReference type="EMBL" id="QGKX02001521">
    <property type="protein sequence ID" value="KAF3505892.1"/>
    <property type="molecule type" value="Genomic_DNA"/>
</dbReference>
<feature type="region of interest" description="Disordered" evidence="4">
    <location>
        <begin position="1"/>
        <end position="24"/>
    </location>
</feature>
<dbReference type="GO" id="GO:0006312">
    <property type="term" value="P:mitotic recombination"/>
    <property type="evidence" value="ECO:0007669"/>
    <property type="project" value="TreeGrafter"/>
</dbReference>
<dbReference type="SUPFAM" id="SSF47794">
    <property type="entry name" value="Rad51 N-terminal domain-like"/>
    <property type="match status" value="3"/>
</dbReference>
<evidence type="ECO:0000313" key="7">
    <source>
        <dbReference type="EMBL" id="KAF3505892.1"/>
    </source>
</evidence>
<feature type="transmembrane region" description="Helical" evidence="5">
    <location>
        <begin position="273"/>
        <end position="293"/>
    </location>
</feature>
<dbReference type="PANTHER" id="PTHR22942:SF39">
    <property type="entry name" value="DNA REPAIR PROTEIN RAD51 HOMOLOG 1"/>
    <property type="match status" value="1"/>
</dbReference>
<dbReference type="InterPro" id="IPR010995">
    <property type="entry name" value="DNA_repair_Rad51/TF_NusA_a-hlx"/>
</dbReference>
<dbReference type="GO" id="GO:0000730">
    <property type="term" value="P:DNA recombinase assembly"/>
    <property type="evidence" value="ECO:0007669"/>
    <property type="project" value="TreeGrafter"/>
</dbReference>
<reference evidence="7" key="1">
    <citation type="submission" date="2019-12" db="EMBL/GenBank/DDBJ databases">
        <title>Genome sequencing and annotation of Brassica cretica.</title>
        <authorList>
            <person name="Studholme D.J."/>
            <person name="Sarris P."/>
        </authorList>
    </citation>
    <scope>NUCLEOTIDE SEQUENCE</scope>
    <source>
        <strain evidence="7">PFS-109/04</strain>
        <tissue evidence="7">Leaf</tissue>
    </source>
</reference>
<dbReference type="SUPFAM" id="SSF52540">
    <property type="entry name" value="P-loop containing nucleoside triphosphate hydrolases"/>
    <property type="match status" value="3"/>
</dbReference>
<gene>
    <name evidence="7" type="ORF">F2Q69_00000884</name>
</gene>
<accession>A0A8S9NWY3</accession>
<dbReference type="PANTHER" id="PTHR22942">
    <property type="entry name" value="RECA/RAD51/RADA DNA STRAND-PAIRING FAMILY MEMBER"/>
    <property type="match status" value="1"/>
</dbReference>
<keyword evidence="2" id="KW-0067">ATP-binding</keyword>
<keyword evidence="3" id="KW-0238">DNA-binding</keyword>
<evidence type="ECO:0000259" key="6">
    <source>
        <dbReference type="PROSITE" id="PS50162"/>
    </source>
</evidence>
<comment type="caution">
    <text evidence="7">The sequence shown here is derived from an EMBL/GenBank/DDBJ whole genome shotgun (WGS) entry which is preliminary data.</text>
</comment>
<evidence type="ECO:0000256" key="4">
    <source>
        <dbReference type="SAM" id="MobiDB-lite"/>
    </source>
</evidence>
<dbReference type="InterPro" id="IPR003583">
    <property type="entry name" value="Hlx-hairpin-Hlx_DNA-bd_motif"/>
</dbReference>
<dbReference type="SMART" id="SM00278">
    <property type="entry name" value="HhH1"/>
    <property type="match status" value="3"/>
</dbReference>
<dbReference type="GO" id="GO:0005524">
    <property type="term" value="F:ATP binding"/>
    <property type="evidence" value="ECO:0007669"/>
    <property type="project" value="UniProtKB-KW"/>
</dbReference>
<dbReference type="GO" id="GO:0007131">
    <property type="term" value="P:reciprocal meiotic recombination"/>
    <property type="evidence" value="ECO:0007669"/>
    <property type="project" value="TreeGrafter"/>
</dbReference>
<sequence length="683" mass="74454">MTTMEQRRNQNTVQQQDDEETQHGPFPVEQLQAAGIASVDVKKLRDAGLCTVEGVAYTPRKDLLQIKGISDAKVDKIVEAGMLSYEYKFTLILFGVYAFSYLCVCFTSVTASKLVPLGFTSASQLHAQRQEIIQITSGSRELDKVLEGGIETGSITELYGEFRSGKTQKISFCSISLSPVLSRAMTTMEQRRNQNTVQQQDDEETQHGPFPVEQLQAAGIASVDVKKLRDAGLCTVEGVAYTPRKDLLQIKGISDAKVDKIVEAGMLSYEYKFTLILFGVYAFSYLCVCFTSVTASKLVPLGFTSASQLHAQRQEIIQITSGSRELDKVLEGGIETGSITELYGEFRSGKTQLCHTLCVTCQAAGIASVDVKKLRDAGLCTVEGVAYTPRKDLLQIKGISDAKVDKIVEAGMLSYEYKFTLILFGVYAFSYLCVCFTSVTASKLVPLGFTSASQLHAQRQEIIQITSGSRELDKVLEGGIETGSITELYGEFRSGKTQLCHTLCVTCQLPMDQGGGEGKAMYIDAEGTFRPQRLLQIADRFGLNGADVLENVAYARAYNTDHQSRLLLEAASMMVETRFALMIVDSATALYRTDFSGRGELSARQMHLAKFLRSLQKLADEFGVAVVITNQVVAQVDGSALFAGPQFKPIGGNIMAHATTTSSKLVNVPAREIVCSGGCGLDL</sequence>
<dbReference type="InterPro" id="IPR027417">
    <property type="entry name" value="P-loop_NTPase"/>
</dbReference>
<keyword evidence="5" id="KW-0812">Transmembrane</keyword>